<dbReference type="NCBIfam" id="NF009150">
    <property type="entry name" value="PRK12497.1-3"/>
    <property type="match status" value="1"/>
</dbReference>
<dbReference type="CDD" id="cd20736">
    <property type="entry name" value="PoNe_Nuclease"/>
    <property type="match status" value="1"/>
</dbReference>
<dbReference type="AlphaFoldDB" id="A0A6I6F1Y8"/>
<evidence type="ECO:0000313" key="3">
    <source>
        <dbReference type="EMBL" id="QGU95224.1"/>
    </source>
</evidence>
<dbReference type="EMBL" id="CP046522">
    <property type="protein sequence ID" value="QGU95224.1"/>
    <property type="molecule type" value="Genomic_DNA"/>
</dbReference>
<dbReference type="Gene3D" id="3.40.1350.10">
    <property type="match status" value="1"/>
</dbReference>
<evidence type="ECO:0000256" key="2">
    <source>
        <dbReference type="HAMAP-Rule" id="MF_00048"/>
    </source>
</evidence>
<name>A0A6I6F1Y8_9CLOT</name>
<dbReference type="NCBIfam" id="TIGR00252">
    <property type="entry name" value="YraN family protein"/>
    <property type="match status" value="1"/>
</dbReference>
<reference evidence="3 4" key="1">
    <citation type="submission" date="2019-12" db="EMBL/GenBank/DDBJ databases">
        <title>Genome sequenceing of Clostridium bovifaecis.</title>
        <authorList>
            <person name="Yao Y."/>
        </authorList>
    </citation>
    <scope>NUCLEOTIDE SEQUENCE [LARGE SCALE GENOMIC DNA]</scope>
    <source>
        <strain evidence="3 4">BXX</strain>
    </source>
</reference>
<dbReference type="InterPro" id="IPR011335">
    <property type="entry name" value="Restrct_endonuc-II-like"/>
</dbReference>
<organism evidence="3 4">
    <name type="scientific">Clostridium bovifaecis</name>
    <dbReference type="NCBI Taxonomy" id="2184719"/>
    <lineage>
        <taxon>Bacteria</taxon>
        <taxon>Bacillati</taxon>
        <taxon>Bacillota</taxon>
        <taxon>Clostridia</taxon>
        <taxon>Eubacteriales</taxon>
        <taxon>Clostridiaceae</taxon>
        <taxon>Clostridium</taxon>
    </lineage>
</organism>
<dbReference type="SUPFAM" id="SSF52980">
    <property type="entry name" value="Restriction endonuclease-like"/>
    <property type="match status" value="1"/>
</dbReference>
<keyword evidence="4" id="KW-1185">Reference proteome</keyword>
<evidence type="ECO:0000313" key="4">
    <source>
        <dbReference type="Proteomes" id="UP000422764"/>
    </source>
</evidence>
<evidence type="ECO:0000256" key="1">
    <source>
        <dbReference type="ARBA" id="ARBA00006738"/>
    </source>
</evidence>
<dbReference type="PANTHER" id="PTHR34039">
    <property type="entry name" value="UPF0102 PROTEIN YRAN"/>
    <property type="match status" value="1"/>
</dbReference>
<proteinExistence type="inferred from homology"/>
<dbReference type="GO" id="GO:0003676">
    <property type="term" value="F:nucleic acid binding"/>
    <property type="evidence" value="ECO:0007669"/>
    <property type="project" value="InterPro"/>
</dbReference>
<dbReference type="HAMAP" id="MF_00048">
    <property type="entry name" value="UPF0102"/>
    <property type="match status" value="1"/>
</dbReference>
<dbReference type="InterPro" id="IPR003509">
    <property type="entry name" value="UPF0102_YraN-like"/>
</dbReference>
<dbReference type="Proteomes" id="UP000422764">
    <property type="component" value="Chromosome"/>
</dbReference>
<gene>
    <name evidence="3" type="ORF">GOM49_09080</name>
</gene>
<dbReference type="Pfam" id="PF02021">
    <property type="entry name" value="UPF0102"/>
    <property type="match status" value="1"/>
</dbReference>
<comment type="similarity">
    <text evidence="1 2">Belongs to the UPF0102 family.</text>
</comment>
<accession>A0A6I6F1Y8</accession>
<dbReference type="PANTHER" id="PTHR34039:SF1">
    <property type="entry name" value="UPF0102 PROTEIN YRAN"/>
    <property type="match status" value="1"/>
</dbReference>
<protein>
    <recommendedName>
        <fullName evidence="2">UPF0102 protein GOM49_09080</fullName>
    </recommendedName>
</protein>
<sequence>MSNYNKDIGNYGENLSVEYLSNLGHEIIHRNFKCKLGEIDIISKCENNNCICFTEVKSRYNNLYGAPLEAITYRKIKKIKAVAEFYIIKNNLKDLDFRFDVIEVFFNNVNDTYSLKLTENAF</sequence>
<dbReference type="InterPro" id="IPR011856">
    <property type="entry name" value="tRNA_endonuc-like_dom_sf"/>
</dbReference>